<dbReference type="Pfam" id="PF17645">
    <property type="entry name" value="Amdase"/>
    <property type="match status" value="1"/>
</dbReference>
<evidence type="ECO:0000313" key="2">
    <source>
        <dbReference type="Proteomes" id="UP001500979"/>
    </source>
</evidence>
<dbReference type="PIRSF" id="PIRSF015736">
    <property type="entry name" value="MI"/>
    <property type="match status" value="1"/>
</dbReference>
<proteinExistence type="predicted"/>
<keyword evidence="2" id="KW-1185">Reference proteome</keyword>
<sequence length="261" mass="27504">MWQPDGWDARARIGVLTPHGDIGPESELQAMAPDGVRIHASRVHFGAMAQGGVMPSTIPLAPVRAFAEPPHIDEAARLLAAAPVRCIAYGFTSSAYVIGAKGEAEMLERLRKASGVPVVATCAAAVAGLRALGVGDLALVDPPWFDDELDALGAAYFDDQGLAAVFHAPAGLPRTQRGINPAELYDWIRRHVPARAEAVFVGGNGLRAVGVIAALEQDLGRPVLTANQALLWQALHECGVRAPITGYGCLFDVRPSDSPVQ</sequence>
<evidence type="ECO:0000313" key="1">
    <source>
        <dbReference type="EMBL" id="GAA2800726.1"/>
    </source>
</evidence>
<dbReference type="InterPro" id="IPR026286">
    <property type="entry name" value="MaiA/AMDase"/>
</dbReference>
<dbReference type="Gene3D" id="3.40.50.12500">
    <property type="match status" value="1"/>
</dbReference>
<comment type="caution">
    <text evidence="1">The sequence shown here is derived from an EMBL/GenBank/DDBJ whole genome shotgun (WGS) entry which is preliminary data.</text>
</comment>
<name>A0ABN3VFP6_9PSEU</name>
<protein>
    <submittedName>
        <fullName evidence="1">Aspartate/glutamate racemase family protein</fullName>
    </submittedName>
</protein>
<dbReference type="InterPro" id="IPR053714">
    <property type="entry name" value="Iso_Racemase_Enz_sf"/>
</dbReference>
<accession>A0ABN3VFP6</accession>
<reference evidence="1 2" key="1">
    <citation type="journal article" date="2019" name="Int. J. Syst. Evol. Microbiol.">
        <title>The Global Catalogue of Microorganisms (GCM) 10K type strain sequencing project: providing services to taxonomists for standard genome sequencing and annotation.</title>
        <authorList>
            <consortium name="The Broad Institute Genomics Platform"/>
            <consortium name="The Broad Institute Genome Sequencing Center for Infectious Disease"/>
            <person name="Wu L."/>
            <person name="Ma J."/>
        </authorList>
    </citation>
    <scope>NUCLEOTIDE SEQUENCE [LARGE SCALE GENOMIC DNA]</scope>
    <source>
        <strain evidence="1 2">JCM 9383</strain>
    </source>
</reference>
<dbReference type="EMBL" id="BAAAUX010000016">
    <property type="protein sequence ID" value="GAA2800726.1"/>
    <property type="molecule type" value="Genomic_DNA"/>
</dbReference>
<dbReference type="Proteomes" id="UP001500979">
    <property type="component" value="Unassembled WGS sequence"/>
</dbReference>
<gene>
    <name evidence="1" type="ORF">GCM10010470_39770</name>
</gene>
<organism evidence="1 2">
    <name type="scientific">Saccharopolyspora taberi</name>
    <dbReference type="NCBI Taxonomy" id="60895"/>
    <lineage>
        <taxon>Bacteria</taxon>
        <taxon>Bacillati</taxon>
        <taxon>Actinomycetota</taxon>
        <taxon>Actinomycetes</taxon>
        <taxon>Pseudonocardiales</taxon>
        <taxon>Pseudonocardiaceae</taxon>
        <taxon>Saccharopolyspora</taxon>
    </lineage>
</organism>
<dbReference type="RefSeq" id="WP_344681837.1">
    <property type="nucleotide sequence ID" value="NZ_BAAAUX010000016.1"/>
</dbReference>
<dbReference type="PANTHER" id="PTHR40267">
    <property type="entry name" value="BLR3294 PROTEIN"/>
    <property type="match status" value="1"/>
</dbReference>
<dbReference type="PANTHER" id="PTHR40267:SF1">
    <property type="entry name" value="BLR3294 PROTEIN"/>
    <property type="match status" value="1"/>
</dbReference>